<dbReference type="OrthoDB" id="5521565at2"/>
<dbReference type="SUPFAM" id="SSF69118">
    <property type="entry name" value="AhpD-like"/>
    <property type="match status" value="2"/>
</dbReference>
<name>A0A1W9YUG0_MYCBA</name>
<dbReference type="Proteomes" id="UP000192366">
    <property type="component" value="Unassembled WGS sequence"/>
</dbReference>
<evidence type="ECO:0008006" key="3">
    <source>
        <dbReference type="Google" id="ProtNLM"/>
    </source>
</evidence>
<reference evidence="1 2" key="1">
    <citation type="submission" date="2017-02" db="EMBL/GenBank/DDBJ databases">
        <title>The new phylogeny of genus Mycobacterium.</title>
        <authorList>
            <person name="Tortoli E."/>
            <person name="Trovato A."/>
            <person name="Cirillo D.M."/>
        </authorList>
    </citation>
    <scope>NUCLEOTIDE SEQUENCE [LARGE SCALE GENOMIC DNA]</scope>
    <source>
        <strain evidence="1 2">DSM 45578</strain>
    </source>
</reference>
<evidence type="ECO:0000313" key="1">
    <source>
        <dbReference type="EMBL" id="ORA03684.1"/>
    </source>
</evidence>
<proteinExistence type="predicted"/>
<protein>
    <recommendedName>
        <fullName evidence="3">Carboxymuconolactone decarboxylase-like domain-containing protein</fullName>
    </recommendedName>
</protein>
<gene>
    <name evidence="1" type="ORF">BST17_17580</name>
</gene>
<dbReference type="EMBL" id="MVHJ01000014">
    <property type="protein sequence ID" value="ORA03684.1"/>
    <property type="molecule type" value="Genomic_DNA"/>
</dbReference>
<keyword evidence="2" id="KW-1185">Reference proteome</keyword>
<dbReference type="STRING" id="564198.BST17_17580"/>
<dbReference type="InterPro" id="IPR029032">
    <property type="entry name" value="AhpD-like"/>
</dbReference>
<evidence type="ECO:0000313" key="2">
    <source>
        <dbReference type="Proteomes" id="UP000192366"/>
    </source>
</evidence>
<comment type="caution">
    <text evidence="1">The sequence shown here is derived from an EMBL/GenBank/DDBJ whole genome shotgun (WGS) entry which is preliminary data.</text>
</comment>
<sequence length="279" mass="30462">MRLSILDHGHRRRAKLFLAVTGGPDIVRTLLYRPSFLTRPLLAITVPAMRGPSFWSAAEREYFAMSTAELLQCPFCIETHAELTRVASGGAVDPADPASFRPEVVAMRDFLRTQKLTRPPGLPPDAVIEALRVDLVFNIIARLANAFGFVLREGELRSGTRALHRFGYRFPGFLLADGPSVRHDGTAETLRTWVLEAPAVTGPALRTAAVTGEGLPTEWSDYGGKVRNTSYAIDDDDVGRLRAAGHSEDEIFEVTVAAAVGAATSRFRDGCRTSRSLDP</sequence>
<dbReference type="Gene3D" id="1.20.1290.10">
    <property type="entry name" value="AhpD-like"/>
    <property type="match status" value="2"/>
</dbReference>
<accession>A0A1W9YUG0</accession>
<dbReference type="RefSeq" id="WP_083060173.1">
    <property type="nucleotide sequence ID" value="NZ_JACKVM010000014.1"/>
</dbReference>
<organism evidence="1 2">
    <name type="scientific">Mycolicibacterium bacteremicum</name>
    <name type="common">Mycobacterium bacteremicum</name>
    <dbReference type="NCBI Taxonomy" id="564198"/>
    <lineage>
        <taxon>Bacteria</taxon>
        <taxon>Bacillati</taxon>
        <taxon>Actinomycetota</taxon>
        <taxon>Actinomycetes</taxon>
        <taxon>Mycobacteriales</taxon>
        <taxon>Mycobacteriaceae</taxon>
        <taxon>Mycolicibacterium</taxon>
    </lineage>
</organism>
<dbReference type="AlphaFoldDB" id="A0A1W9YUG0"/>